<dbReference type="PANTHER" id="PTHR48090:SF7">
    <property type="entry name" value="RFBJ PROTEIN"/>
    <property type="match status" value="1"/>
</dbReference>
<dbReference type="STRING" id="304371.MCP_1927"/>
<dbReference type="PANTHER" id="PTHR48090">
    <property type="entry name" value="UNDECAPRENYL-PHOSPHATE 4-DEOXY-4-FORMAMIDO-L-ARABINOSE TRANSFERASE-RELATED"/>
    <property type="match status" value="1"/>
</dbReference>
<gene>
    <name evidence="3" type="ordered locus">MCP_1927</name>
</gene>
<sequence length="325" mass="35423">MASTIEHSYNLIKPNAIDSIAQNNSNTPTNEKYRIIVAIPCYNEEIAIGSIVLRSQKFANQVLVIDDGSKDKTSEIARIAGAEIITHKTNQGKGVAIKDAFEFVKRANADILILIDGDGQHNPDEIPLLLGPIISGKADIVNGSRFLIKNGNKVPGYRRIGQEVLTAATNTGTKQKITDSQNGFRAFSSKTFNCFSFRQNGMAIESEMLIDAAQAGLKVLEVPINVRYDVEGSTMNPVSHGFGVLNPIIGLISQERPLLFFGVPGGLLLVTAAIFCFMVLDIFNATKVVAVGYSLIFMLCTILGIFSIFTGLMLWSIQNVRIKIR</sequence>
<dbReference type="EMBL" id="AP011532">
    <property type="protein sequence ID" value="BAI61999.1"/>
    <property type="molecule type" value="Genomic_DNA"/>
</dbReference>
<dbReference type="InterPro" id="IPR029044">
    <property type="entry name" value="Nucleotide-diphossugar_trans"/>
</dbReference>
<dbReference type="PATRIC" id="fig|304371.9.peg.1969"/>
<keyword evidence="1" id="KW-1133">Transmembrane helix</keyword>
<proteinExistence type="predicted"/>
<keyword evidence="1" id="KW-0472">Membrane</keyword>
<feature type="transmembrane region" description="Helical" evidence="1">
    <location>
        <begin position="292"/>
        <end position="315"/>
    </location>
</feature>
<dbReference type="SUPFAM" id="SSF53448">
    <property type="entry name" value="Nucleotide-diphospho-sugar transferases"/>
    <property type="match status" value="1"/>
</dbReference>
<organism evidence="3 4">
    <name type="scientific">Methanocella paludicola (strain DSM 17711 / JCM 13418 / NBRC 101707 / SANAE)</name>
    <dbReference type="NCBI Taxonomy" id="304371"/>
    <lineage>
        <taxon>Archaea</taxon>
        <taxon>Methanobacteriati</taxon>
        <taxon>Methanobacteriota</taxon>
        <taxon>Stenosarchaea group</taxon>
        <taxon>Methanomicrobia</taxon>
        <taxon>Methanocellales</taxon>
        <taxon>Methanocellaceae</taxon>
        <taxon>Methanocella</taxon>
    </lineage>
</organism>
<dbReference type="CAZy" id="GT2">
    <property type="family name" value="Glycosyltransferase Family 2"/>
</dbReference>
<dbReference type="KEGG" id="mpd:MCP_1927"/>
<keyword evidence="4" id="KW-1185">Reference proteome</keyword>
<dbReference type="AlphaFoldDB" id="D1YZX7"/>
<dbReference type="GeneID" id="8681801"/>
<reference evidence="3 4" key="1">
    <citation type="journal article" date="2007" name="Appl. Environ. Microbiol.">
        <title>Isolation of key methanogens for global methane emission from rice paddy fields: a novel isolate affiliated with the clone cluster rice cluster I.</title>
        <authorList>
            <person name="Sakai S."/>
            <person name="Imachi H."/>
            <person name="Sekiguchi Y."/>
            <person name="Ohashi A."/>
            <person name="Harada H."/>
            <person name="Kamagata Y."/>
        </authorList>
    </citation>
    <scope>NUCLEOTIDE SEQUENCE [LARGE SCALE GENOMIC DNA]</scope>
    <source>
        <strain evidence="4">DSM 17711 / JCM 13418 / NBRC 101707 / SANAE</strain>
    </source>
</reference>
<reference evidence="3 4" key="2">
    <citation type="journal article" date="2008" name="Int. J. Syst. Evol. Microbiol.">
        <title>Methanocella paludicola gen. nov., sp. nov., a methane-producing archaeon, the first isolate of the lineage 'Rice Cluster I', and proposal of the new archaeal order Methanocellales ord. nov.</title>
        <authorList>
            <person name="Sakai S."/>
            <person name="Imachi H."/>
            <person name="Hanada S."/>
            <person name="Ohashi A."/>
            <person name="Harada H."/>
            <person name="Kamagata Y."/>
        </authorList>
    </citation>
    <scope>NUCLEOTIDE SEQUENCE [LARGE SCALE GENOMIC DNA]</scope>
    <source>
        <strain evidence="4">DSM 17711 / JCM 13418 / NBRC 101707 / SANAE</strain>
    </source>
</reference>
<protein>
    <submittedName>
        <fullName evidence="3">Glycosyltransferase</fullName>
    </submittedName>
</protein>
<evidence type="ECO:0000256" key="1">
    <source>
        <dbReference type="SAM" id="Phobius"/>
    </source>
</evidence>
<evidence type="ECO:0000259" key="2">
    <source>
        <dbReference type="Pfam" id="PF00535"/>
    </source>
</evidence>
<dbReference type="FunCoup" id="D1YZX7">
    <property type="interactions" value="181"/>
</dbReference>
<dbReference type="GO" id="GO:0016740">
    <property type="term" value="F:transferase activity"/>
    <property type="evidence" value="ECO:0007669"/>
    <property type="project" value="UniProtKB-KW"/>
</dbReference>
<dbReference type="InterPro" id="IPR001173">
    <property type="entry name" value="Glyco_trans_2-like"/>
</dbReference>
<accession>D1YZX7</accession>
<evidence type="ECO:0000313" key="3">
    <source>
        <dbReference type="EMBL" id="BAI61999.1"/>
    </source>
</evidence>
<feature type="transmembrane region" description="Helical" evidence="1">
    <location>
        <begin position="258"/>
        <end position="280"/>
    </location>
</feature>
<dbReference type="OrthoDB" id="11098at2157"/>
<dbReference type="eggNOG" id="arCOG00894">
    <property type="taxonomic scope" value="Archaea"/>
</dbReference>
<dbReference type="Proteomes" id="UP000001882">
    <property type="component" value="Chromosome"/>
</dbReference>
<dbReference type="Gene3D" id="3.90.550.10">
    <property type="entry name" value="Spore Coat Polysaccharide Biosynthesis Protein SpsA, Chain A"/>
    <property type="match status" value="1"/>
</dbReference>
<keyword evidence="1" id="KW-0812">Transmembrane</keyword>
<dbReference type="Pfam" id="PF00535">
    <property type="entry name" value="Glycos_transf_2"/>
    <property type="match status" value="1"/>
</dbReference>
<evidence type="ECO:0000313" key="4">
    <source>
        <dbReference type="Proteomes" id="UP000001882"/>
    </source>
</evidence>
<dbReference type="InParanoid" id="D1YZX7"/>
<name>D1YZX7_METPS</name>
<dbReference type="InterPro" id="IPR050256">
    <property type="entry name" value="Glycosyltransferase_2"/>
</dbReference>
<feature type="domain" description="Glycosyltransferase 2-like" evidence="2">
    <location>
        <begin position="37"/>
        <end position="192"/>
    </location>
</feature>
<dbReference type="RefSeq" id="WP_012900674.1">
    <property type="nucleotide sequence ID" value="NC_013665.1"/>
</dbReference>
<reference evidence="4" key="3">
    <citation type="journal article" date="2011" name="PLoS ONE">
        <title>Genome sequence of a mesophilic hydrogenotrophic methanogen Methanocella paludicola, the first cultivated representative of the order Methanocellales.</title>
        <authorList>
            <person name="Sakai S."/>
            <person name="Takaki Y."/>
            <person name="Shimamura S."/>
            <person name="Sekine M."/>
            <person name="Tajima T."/>
            <person name="Kosugi H."/>
            <person name="Ichikawa N."/>
            <person name="Tasumi E."/>
            <person name="Hiraki A.T."/>
            <person name="Shimizu A."/>
            <person name="Kato Y."/>
            <person name="Nishiko R."/>
            <person name="Mori K."/>
            <person name="Fujita N."/>
            <person name="Imachi H."/>
            <person name="Takai K."/>
        </authorList>
    </citation>
    <scope>NUCLEOTIDE SEQUENCE [LARGE SCALE GENOMIC DNA]</scope>
    <source>
        <strain evidence="4">DSM 17711 / JCM 13418 / NBRC 101707 / SANAE</strain>
    </source>
</reference>
<dbReference type="CDD" id="cd04179">
    <property type="entry name" value="DPM_DPG-synthase_like"/>
    <property type="match status" value="1"/>
</dbReference>